<dbReference type="Pfam" id="PF00271">
    <property type="entry name" value="Helicase_C"/>
    <property type="match status" value="1"/>
</dbReference>
<dbReference type="Gene3D" id="3.40.50.300">
    <property type="entry name" value="P-loop containing nucleotide triphosphate hydrolases"/>
    <property type="match status" value="2"/>
</dbReference>
<evidence type="ECO:0000313" key="16">
    <source>
        <dbReference type="Proteomes" id="UP000002745"/>
    </source>
</evidence>
<keyword evidence="9 12" id="KW-0238">DNA-binding</keyword>
<dbReference type="HAMAP" id="MF_00983">
    <property type="entry name" value="PriA"/>
    <property type="match status" value="1"/>
</dbReference>
<dbReference type="OrthoDB" id="9759544at2"/>
<keyword evidence="2 12" id="KW-0235">DNA replication</keyword>
<dbReference type="InterPro" id="IPR042115">
    <property type="entry name" value="PriA_3primeBD_sf"/>
</dbReference>
<keyword evidence="3 12" id="KW-0479">Metal-binding</keyword>
<feature type="binding site" evidence="12">
    <location>
        <position position="449"/>
    </location>
    <ligand>
        <name>Zn(2+)</name>
        <dbReference type="ChEBI" id="CHEBI:29105"/>
        <label>1</label>
    </ligand>
</feature>
<dbReference type="InterPro" id="IPR001650">
    <property type="entry name" value="Helicase_C-like"/>
</dbReference>
<keyword evidence="1 12" id="KW-0639">Primosome</keyword>
<dbReference type="EMBL" id="CP001678">
    <property type="protein sequence ID" value="ACT59909.1"/>
    <property type="molecule type" value="Genomic_DNA"/>
</dbReference>
<name>C6XMJ5_HIRBI</name>
<dbReference type="Pfam" id="PF17764">
    <property type="entry name" value="PriA_3primeBD"/>
    <property type="match status" value="1"/>
</dbReference>
<dbReference type="Pfam" id="PF18074">
    <property type="entry name" value="PriA_C"/>
    <property type="match status" value="1"/>
</dbReference>
<dbReference type="Proteomes" id="UP000002745">
    <property type="component" value="Chromosome"/>
</dbReference>
<evidence type="ECO:0000259" key="13">
    <source>
        <dbReference type="PROSITE" id="PS51192"/>
    </source>
</evidence>
<feature type="binding site" evidence="12">
    <location>
        <position position="473"/>
    </location>
    <ligand>
        <name>Zn(2+)</name>
        <dbReference type="ChEBI" id="CHEBI:29105"/>
        <label>2</label>
    </ligand>
</feature>
<feature type="binding site" evidence="12">
    <location>
        <position position="486"/>
    </location>
    <ligand>
        <name>Zn(2+)</name>
        <dbReference type="ChEBI" id="CHEBI:29105"/>
        <label>1</label>
    </ligand>
</feature>
<dbReference type="InterPro" id="IPR041236">
    <property type="entry name" value="PriA_C"/>
</dbReference>
<evidence type="ECO:0000256" key="10">
    <source>
        <dbReference type="ARBA" id="ARBA00023235"/>
    </source>
</evidence>
<evidence type="ECO:0000256" key="12">
    <source>
        <dbReference type="HAMAP-Rule" id="MF_00983"/>
    </source>
</evidence>
<dbReference type="Pfam" id="PF00270">
    <property type="entry name" value="DEAD"/>
    <property type="match status" value="1"/>
</dbReference>
<feature type="binding site" evidence="12">
    <location>
        <position position="489"/>
    </location>
    <ligand>
        <name>Zn(2+)</name>
        <dbReference type="ChEBI" id="CHEBI:29105"/>
        <label>1</label>
    </ligand>
</feature>
<dbReference type="NCBIfam" id="NF004070">
    <property type="entry name" value="PRK05580.2-2"/>
    <property type="match status" value="1"/>
</dbReference>
<keyword evidence="10 12" id="KW-0413">Isomerase</keyword>
<sequence>MSLFPETEFQLGPEYQIASVLLPMPLPEAFDYRLHEDMKVEVGAFVTVPLGARSVTGVVWGLKQGPSKRPLKYVEEVLEAAPLMPQVTRDFVERSSKYTCTPMGNMLAMCLRSRDALLPSPTETYVYRTKSELPRITPARQKVLDIAPQSADQGMTAAELARQADVSTGVVKGLVDSGALAQHEAPIDKPFGKPNSELKGFDLTDEQQAGADALCEAVRSKEFKPILLDGVTGSGKTEVYFEAIAEALRTEPDAQILVLLPEIALTQAVRERFENRFGAAPAEWHSNATQKERRRVWREVGAGRAQIVVGARSALFLPFQNLRLIIVDEEHDGSYKQDEGAVYQGRDLSVMRAHLGSATVVLASATPSLETLANAYQGRYQHIKLLARPGAAVLPEILLADMKENPPAKDCWLSPLLVDALEQNLDAGEQSLLYLNRRGYAPLVICKGCGERLKAPDTESWLTEHRYTGMLVCHLTGFSMKKPVNCPHCGAADSLMGVGPGVERLAEEVRGLFQGARVEVFSSDTARNPEELNGIISRMEQGEVDILIGTQIAAKGHNFPNLTLVGAVDADSGLKGGQGSDLRAGERTFQLLSQVSGRAGRADKPGRAIIQTYAPDSPSIQALLANDRDWFMELEMKSREELGFPPFGRLAAVVISAENSLAADDAAATFVRGAPNADGVDIWGPAPAPIAVLRGRHRRRMLIRANRNVDLSAYLSAWRERIKLSSSVRVSLDIEPYSFM</sequence>
<dbReference type="InterPro" id="IPR005259">
    <property type="entry name" value="PriA"/>
</dbReference>
<comment type="catalytic activity">
    <reaction evidence="12">
        <text>Couples ATP hydrolysis with the unwinding of duplex DNA by translocating in the 3'-5' direction.</text>
        <dbReference type="EC" id="5.6.2.4"/>
    </reaction>
</comment>
<dbReference type="PROSITE" id="PS51192">
    <property type="entry name" value="HELICASE_ATP_BIND_1"/>
    <property type="match status" value="1"/>
</dbReference>
<dbReference type="GO" id="GO:0008270">
    <property type="term" value="F:zinc ion binding"/>
    <property type="evidence" value="ECO:0007669"/>
    <property type="project" value="UniProtKB-UniRule"/>
</dbReference>
<accession>C6XMJ5</accession>
<dbReference type="eggNOG" id="COG1198">
    <property type="taxonomic scope" value="Bacteria"/>
</dbReference>
<evidence type="ECO:0000256" key="7">
    <source>
        <dbReference type="ARBA" id="ARBA00022833"/>
    </source>
</evidence>
<evidence type="ECO:0000256" key="5">
    <source>
        <dbReference type="ARBA" id="ARBA00022801"/>
    </source>
</evidence>
<evidence type="ECO:0000256" key="8">
    <source>
        <dbReference type="ARBA" id="ARBA00022840"/>
    </source>
</evidence>
<dbReference type="CDD" id="cd17929">
    <property type="entry name" value="DEXHc_priA"/>
    <property type="match status" value="1"/>
</dbReference>
<dbReference type="InterPro" id="IPR041222">
    <property type="entry name" value="PriA_3primeBD"/>
</dbReference>
<dbReference type="GO" id="GO:0006269">
    <property type="term" value="P:DNA replication, synthesis of primer"/>
    <property type="evidence" value="ECO:0007669"/>
    <property type="project" value="UniProtKB-KW"/>
</dbReference>
<keyword evidence="6 12" id="KW-0347">Helicase</keyword>
<dbReference type="Gene3D" id="3.40.1440.60">
    <property type="entry name" value="PriA, 3(prime) DNA-binding domain"/>
    <property type="match status" value="1"/>
</dbReference>
<evidence type="ECO:0000256" key="2">
    <source>
        <dbReference type="ARBA" id="ARBA00022705"/>
    </source>
</evidence>
<keyword evidence="8 12" id="KW-0067">ATP-binding</keyword>
<dbReference type="GO" id="GO:0006270">
    <property type="term" value="P:DNA replication initiation"/>
    <property type="evidence" value="ECO:0007669"/>
    <property type="project" value="TreeGrafter"/>
</dbReference>
<dbReference type="InterPro" id="IPR014001">
    <property type="entry name" value="Helicase_ATP-bd"/>
</dbReference>
<feature type="binding site" evidence="12">
    <location>
        <position position="446"/>
    </location>
    <ligand>
        <name>Zn(2+)</name>
        <dbReference type="ChEBI" id="CHEBI:29105"/>
        <label>1</label>
    </ligand>
</feature>
<dbReference type="GO" id="GO:0006310">
    <property type="term" value="P:DNA recombination"/>
    <property type="evidence" value="ECO:0007669"/>
    <property type="project" value="InterPro"/>
</dbReference>
<organism evidence="15 16">
    <name type="scientific">Hirschia baltica (strain ATCC 49814 / DSM 5838 / IFAM 1418)</name>
    <dbReference type="NCBI Taxonomy" id="582402"/>
    <lineage>
        <taxon>Bacteria</taxon>
        <taxon>Pseudomonadati</taxon>
        <taxon>Pseudomonadota</taxon>
        <taxon>Alphaproteobacteria</taxon>
        <taxon>Hyphomonadales</taxon>
        <taxon>Hyphomonadaceae</taxon>
        <taxon>Hirschia</taxon>
    </lineage>
</organism>
<dbReference type="EC" id="5.6.2.4" evidence="12"/>
<dbReference type="SUPFAM" id="SSF52540">
    <property type="entry name" value="P-loop containing nucleoside triphosphate hydrolases"/>
    <property type="match status" value="2"/>
</dbReference>
<gene>
    <name evidence="12" type="primary">priA</name>
    <name evidence="15" type="ordered locus">Hbal_2229</name>
</gene>
<dbReference type="PANTHER" id="PTHR30580">
    <property type="entry name" value="PRIMOSOMAL PROTEIN N"/>
    <property type="match status" value="1"/>
</dbReference>
<dbReference type="AlphaFoldDB" id="C6XMJ5"/>
<dbReference type="KEGG" id="hba:Hbal_2229"/>
<feature type="domain" description="Helicase ATP-binding" evidence="13">
    <location>
        <begin position="217"/>
        <end position="385"/>
    </location>
</feature>
<dbReference type="PROSITE" id="PS51194">
    <property type="entry name" value="HELICASE_CTER"/>
    <property type="match status" value="1"/>
</dbReference>
<keyword evidence="4 12" id="KW-0547">Nucleotide-binding</keyword>
<dbReference type="NCBIfam" id="TIGR00595">
    <property type="entry name" value="priA"/>
    <property type="match status" value="1"/>
</dbReference>
<dbReference type="GO" id="GO:1990077">
    <property type="term" value="C:primosome complex"/>
    <property type="evidence" value="ECO:0007669"/>
    <property type="project" value="UniProtKB-UniRule"/>
</dbReference>
<dbReference type="GO" id="GO:0006302">
    <property type="term" value="P:double-strand break repair"/>
    <property type="evidence" value="ECO:0007669"/>
    <property type="project" value="InterPro"/>
</dbReference>
<dbReference type="PANTHER" id="PTHR30580:SF0">
    <property type="entry name" value="PRIMOSOMAL PROTEIN N"/>
    <property type="match status" value="1"/>
</dbReference>
<dbReference type="GO" id="GO:0005524">
    <property type="term" value="F:ATP binding"/>
    <property type="evidence" value="ECO:0007669"/>
    <property type="project" value="UniProtKB-UniRule"/>
</dbReference>
<reference evidence="16" key="1">
    <citation type="journal article" date="2011" name="J. Bacteriol.">
        <title>Genome sequences of eight morphologically diverse alphaproteobacteria.</title>
        <authorList>
            <consortium name="US DOE Joint Genome Institute"/>
            <person name="Brown P.J."/>
            <person name="Kysela D.T."/>
            <person name="Buechlein A."/>
            <person name="Hemmerich C."/>
            <person name="Brun Y.V."/>
        </authorList>
    </citation>
    <scope>NUCLEOTIDE SEQUENCE [LARGE SCALE GENOMIC DNA]</scope>
    <source>
        <strain evidence="16">ATCC 49814 / DSM 5838 / IFAM 1418</strain>
    </source>
</reference>
<evidence type="ECO:0000259" key="14">
    <source>
        <dbReference type="PROSITE" id="PS51194"/>
    </source>
</evidence>
<comment type="catalytic activity">
    <reaction evidence="11 12">
        <text>ATP + H2O = ADP + phosphate + H(+)</text>
        <dbReference type="Rhea" id="RHEA:13065"/>
        <dbReference type="ChEBI" id="CHEBI:15377"/>
        <dbReference type="ChEBI" id="CHEBI:15378"/>
        <dbReference type="ChEBI" id="CHEBI:30616"/>
        <dbReference type="ChEBI" id="CHEBI:43474"/>
        <dbReference type="ChEBI" id="CHEBI:456216"/>
        <dbReference type="EC" id="5.6.2.4"/>
    </reaction>
</comment>
<evidence type="ECO:0000256" key="3">
    <source>
        <dbReference type="ARBA" id="ARBA00022723"/>
    </source>
</evidence>
<evidence type="ECO:0000256" key="4">
    <source>
        <dbReference type="ARBA" id="ARBA00022741"/>
    </source>
</evidence>
<dbReference type="GO" id="GO:0043138">
    <property type="term" value="F:3'-5' DNA helicase activity"/>
    <property type="evidence" value="ECO:0007669"/>
    <property type="project" value="UniProtKB-EC"/>
</dbReference>
<comment type="similarity">
    <text evidence="12">Belongs to the helicase family. PriA subfamily.</text>
</comment>
<keyword evidence="16" id="KW-1185">Reference proteome</keyword>
<dbReference type="HOGENOM" id="CLU_013353_4_0_5"/>
<dbReference type="GO" id="GO:0016887">
    <property type="term" value="F:ATP hydrolysis activity"/>
    <property type="evidence" value="ECO:0007669"/>
    <property type="project" value="RHEA"/>
</dbReference>
<dbReference type="STRING" id="582402.Hbal_2229"/>
<dbReference type="FunFam" id="3.40.50.300:FF:000489">
    <property type="entry name" value="Primosome assembly protein PriA"/>
    <property type="match status" value="1"/>
</dbReference>
<evidence type="ECO:0000256" key="1">
    <source>
        <dbReference type="ARBA" id="ARBA00022515"/>
    </source>
</evidence>
<feature type="domain" description="Helicase C-terminal" evidence="14">
    <location>
        <begin position="457"/>
        <end position="642"/>
    </location>
</feature>
<dbReference type="SMART" id="SM00490">
    <property type="entry name" value="HELICc"/>
    <property type="match status" value="1"/>
</dbReference>
<dbReference type="GO" id="GO:0003677">
    <property type="term" value="F:DNA binding"/>
    <property type="evidence" value="ECO:0007669"/>
    <property type="project" value="UniProtKB-UniRule"/>
</dbReference>
<evidence type="ECO:0000313" key="15">
    <source>
        <dbReference type="EMBL" id="ACT59909.1"/>
    </source>
</evidence>
<dbReference type="InterPro" id="IPR011545">
    <property type="entry name" value="DEAD/DEAH_box_helicase_dom"/>
</dbReference>
<keyword evidence="5 12" id="KW-0378">Hydrolase</keyword>
<dbReference type="RefSeq" id="WP_015828059.1">
    <property type="nucleotide sequence ID" value="NC_012982.1"/>
</dbReference>
<dbReference type="SMART" id="SM00487">
    <property type="entry name" value="DEXDc"/>
    <property type="match status" value="1"/>
</dbReference>
<keyword evidence="7 12" id="KW-0862">Zinc</keyword>
<protein>
    <recommendedName>
        <fullName evidence="12">Replication restart protein PriA</fullName>
    </recommendedName>
    <alternativeName>
        <fullName evidence="12">ATP-dependent DNA helicase PriA</fullName>
        <ecNumber evidence="12">5.6.2.4</ecNumber>
    </alternativeName>
    <alternativeName>
        <fullName evidence="12">DNA 3'-5' helicase PriA</fullName>
    </alternativeName>
</protein>
<comment type="caution">
    <text evidence="12">Lacks conserved residue(s) required for the propagation of feature annotation.</text>
</comment>
<evidence type="ECO:0000256" key="6">
    <source>
        <dbReference type="ARBA" id="ARBA00022806"/>
    </source>
</evidence>
<comment type="function">
    <text evidence="12">Initiates the restart of stalled replication forks, which reloads the replicative helicase on sites other than the origin of replication. Recognizes and binds to abandoned replication forks and remodels them to uncover a helicase loading site. Promotes assembly of the primosome at these replication forks.</text>
</comment>
<dbReference type="InterPro" id="IPR027417">
    <property type="entry name" value="P-loop_NTPase"/>
</dbReference>
<evidence type="ECO:0000256" key="11">
    <source>
        <dbReference type="ARBA" id="ARBA00048988"/>
    </source>
</evidence>
<comment type="subunit">
    <text evidence="12">Component of the replication restart primosome.</text>
</comment>
<comment type="cofactor">
    <cofactor evidence="12">
        <name>Zn(2+)</name>
        <dbReference type="ChEBI" id="CHEBI:29105"/>
    </cofactor>
    <text evidence="12">Binds 2 zinc ions per subunit.</text>
</comment>
<evidence type="ECO:0000256" key="9">
    <source>
        <dbReference type="ARBA" id="ARBA00023125"/>
    </source>
</evidence>
<proteinExistence type="inferred from homology"/>